<dbReference type="eggNOG" id="COG3210">
    <property type="taxonomic scope" value="Bacteria"/>
</dbReference>
<dbReference type="SUPFAM" id="SSF51126">
    <property type="entry name" value="Pectin lyase-like"/>
    <property type="match status" value="1"/>
</dbReference>
<keyword evidence="2" id="KW-1133">Transmembrane helix</keyword>
<keyword evidence="5" id="KW-1185">Reference proteome</keyword>
<reference evidence="4 5" key="1">
    <citation type="journal article" date="2006" name="J. Bacteriol.">
        <title>Comparison of the genome sequence of the poultry pathogen Bordetella avium with those of B. bronchiseptica, B. pertussis, and B. parapertussis reveals extensive diversity in surface structures associated with host interaction.</title>
        <authorList>
            <person name="Sebaihia M."/>
            <person name="Preston A."/>
            <person name="Maskell D.J."/>
            <person name="Kuzmiak H."/>
            <person name="Connell T.D."/>
            <person name="King N.D."/>
            <person name="Orndorff P.E."/>
            <person name="Miyamoto D.M."/>
            <person name="Thomson N.R."/>
            <person name="Harris D."/>
            <person name="Goble A."/>
            <person name="Lord A."/>
            <person name="Murphy L."/>
            <person name="Quail M.A."/>
            <person name="Rutter S."/>
            <person name="Squares R."/>
            <person name="Squares S."/>
            <person name="Woodward J."/>
            <person name="Parkhill J."/>
            <person name="Temple L.M."/>
        </authorList>
    </citation>
    <scope>NUCLEOTIDE SEQUENCE [LARGE SCALE GENOMIC DNA]</scope>
    <source>
        <strain evidence="4 5">197N</strain>
    </source>
</reference>
<dbReference type="NCBIfam" id="TIGR01901">
    <property type="entry name" value="adhes_NPXG"/>
    <property type="match status" value="1"/>
</dbReference>
<proteinExistence type="predicted"/>
<keyword evidence="2" id="KW-0812">Transmembrane</keyword>
<dbReference type="InterPro" id="IPR011050">
    <property type="entry name" value="Pectin_lyase_fold/virulence"/>
</dbReference>
<feature type="region of interest" description="Disordered" evidence="1">
    <location>
        <begin position="307"/>
        <end position="327"/>
    </location>
</feature>
<evidence type="ECO:0000256" key="2">
    <source>
        <dbReference type="SAM" id="Phobius"/>
    </source>
</evidence>
<feature type="compositionally biased region" description="Polar residues" evidence="1">
    <location>
        <begin position="462"/>
        <end position="482"/>
    </location>
</feature>
<dbReference type="Pfam" id="PF05860">
    <property type="entry name" value="TPS"/>
    <property type="match status" value="1"/>
</dbReference>
<dbReference type="EMBL" id="AM167904">
    <property type="protein sequence ID" value="CAJ48825.1"/>
    <property type="molecule type" value="Genomic_DNA"/>
</dbReference>
<dbReference type="InterPro" id="IPR008638">
    <property type="entry name" value="FhaB/CdiA-like_TPS"/>
</dbReference>
<feature type="region of interest" description="Disordered" evidence="1">
    <location>
        <begin position="447"/>
        <end position="482"/>
    </location>
</feature>
<name>Q2L126_BORA1</name>
<dbReference type="AlphaFoldDB" id="Q2L126"/>
<dbReference type="SMART" id="SM00912">
    <property type="entry name" value="Haemagg_act"/>
    <property type="match status" value="1"/>
</dbReference>
<evidence type="ECO:0000313" key="5">
    <source>
        <dbReference type="Proteomes" id="UP000001977"/>
    </source>
</evidence>
<sequence length="556" mass="59388">MNKLCYRLRWSHHARQCVPIAEILCSVGASGRRGGRRQRWRLLPLVASLVFAGLDSALAQQLAADGRVSIDTAPNGVAVIAIAPPDAQGVSRNPFPSFDTRQPGAVFNNSTRDGRSQLAGQLLRNPRLGGGPSAALILAEVQGLAPSHLSGALEVFGPRAALVIANPNGIQADGLSTINVSALTLSTGRVLEGAPRLLLDVRQGEVTLGAGGAIQVQGQGQAGRLSIEGPLMQQATQQEVVQHKWRWAQNDIQITFSKLDVGSKQAKQKMARGELDGPTAMDFKRNRVGPSSADLLPDKVAAHAPLQEAQATAKAPPDSSKIRSVSCDAGRCAPQNLKKTEGGKDPEALRPRIVGYEGHIDVSADGHIQHIESGGLGGMLSRPRTLGPTADAPASRFGRFRAWLHRRNPPPRTTTEAELAQEQASAPSMERPHKPLQWLRRLFTSQGAKQDDSRVSEHLPTISASSSQGKSPATSSDDSNRTLNLEEQLTVLHRKTPSIPKAFLRKWALSSLAHAVKADAQNDLTFDQRLSLTAYTGGAFQTVNSALRSNAALSPE</sequence>
<evidence type="ECO:0000313" key="4">
    <source>
        <dbReference type="EMBL" id="CAJ48825.1"/>
    </source>
</evidence>
<evidence type="ECO:0000259" key="3">
    <source>
        <dbReference type="SMART" id="SM00912"/>
    </source>
</evidence>
<dbReference type="Proteomes" id="UP000001977">
    <property type="component" value="Chromosome"/>
</dbReference>
<feature type="region of interest" description="Disordered" evidence="1">
    <location>
        <begin position="401"/>
        <end position="433"/>
    </location>
</feature>
<organism evidence="4 5">
    <name type="scientific">Bordetella avium (strain 197N)</name>
    <dbReference type="NCBI Taxonomy" id="360910"/>
    <lineage>
        <taxon>Bacteria</taxon>
        <taxon>Pseudomonadati</taxon>
        <taxon>Pseudomonadota</taxon>
        <taxon>Betaproteobacteria</taxon>
        <taxon>Burkholderiales</taxon>
        <taxon>Alcaligenaceae</taxon>
        <taxon>Bordetella</taxon>
    </lineage>
</organism>
<dbReference type="Gene3D" id="2.160.20.10">
    <property type="entry name" value="Single-stranded right-handed beta-helix, Pectin lyase-like"/>
    <property type="match status" value="1"/>
</dbReference>
<gene>
    <name evidence="4" type="ordered locus">BAV1217</name>
</gene>
<protein>
    <submittedName>
        <fullName evidence="4">Adhesin (Partial)</fullName>
    </submittedName>
</protein>
<dbReference type="InterPro" id="IPR012334">
    <property type="entry name" value="Pectin_lyas_fold"/>
</dbReference>
<feature type="transmembrane region" description="Helical" evidence="2">
    <location>
        <begin position="42"/>
        <end position="59"/>
    </location>
</feature>
<accession>Q2L126</accession>
<evidence type="ECO:0000256" key="1">
    <source>
        <dbReference type="SAM" id="MobiDB-lite"/>
    </source>
</evidence>
<dbReference type="STRING" id="360910.BAV1217"/>
<keyword evidence="2" id="KW-0472">Membrane</keyword>
<dbReference type="HOGENOM" id="CLU_081778_0_0_4"/>
<dbReference type="KEGG" id="bav:BAV1217"/>
<feature type="domain" description="Filamentous haemagglutinin FhaB/tRNA nuclease CdiA-like TPS" evidence="3">
    <location>
        <begin position="74"/>
        <end position="195"/>
    </location>
</feature>